<evidence type="ECO:0000256" key="7">
    <source>
        <dbReference type="ARBA" id="ARBA00023136"/>
    </source>
</evidence>
<accession>A0A9P5X005</accession>
<evidence type="ECO:0000256" key="8">
    <source>
        <dbReference type="ARBA" id="ARBA00023170"/>
    </source>
</evidence>
<comment type="subcellular location">
    <subcellularLocation>
        <location evidence="1">Membrane</location>
        <topology evidence="1">Multi-pass membrane protein</topology>
    </subcellularLocation>
</comment>
<name>A0A9P5X005_9AGAR</name>
<evidence type="ECO:0000256" key="2">
    <source>
        <dbReference type="ARBA" id="ARBA00011085"/>
    </source>
</evidence>
<evidence type="ECO:0000313" key="12">
    <source>
        <dbReference type="Proteomes" id="UP000807342"/>
    </source>
</evidence>
<evidence type="ECO:0000313" key="11">
    <source>
        <dbReference type="EMBL" id="KAF9441480.1"/>
    </source>
</evidence>
<dbReference type="OrthoDB" id="2874149at2759"/>
<feature type="transmembrane region" description="Helical" evidence="10">
    <location>
        <begin position="205"/>
        <end position="227"/>
    </location>
</feature>
<reference evidence="11" key="1">
    <citation type="submission" date="2020-11" db="EMBL/GenBank/DDBJ databases">
        <authorList>
            <consortium name="DOE Joint Genome Institute"/>
            <person name="Ahrendt S."/>
            <person name="Riley R."/>
            <person name="Andreopoulos W."/>
            <person name="Labutti K."/>
            <person name="Pangilinan J."/>
            <person name="Ruiz-Duenas F.J."/>
            <person name="Barrasa J.M."/>
            <person name="Sanchez-Garcia M."/>
            <person name="Camarero S."/>
            <person name="Miyauchi S."/>
            <person name="Serrano A."/>
            <person name="Linde D."/>
            <person name="Babiker R."/>
            <person name="Drula E."/>
            <person name="Ayuso-Fernandez I."/>
            <person name="Pacheco R."/>
            <person name="Padilla G."/>
            <person name="Ferreira P."/>
            <person name="Barriuso J."/>
            <person name="Kellner H."/>
            <person name="Castanera R."/>
            <person name="Alfaro M."/>
            <person name="Ramirez L."/>
            <person name="Pisabarro A.G."/>
            <person name="Kuo A."/>
            <person name="Tritt A."/>
            <person name="Lipzen A."/>
            <person name="He G."/>
            <person name="Yan M."/>
            <person name="Ng V."/>
            <person name="Cullen D."/>
            <person name="Martin F."/>
            <person name="Rosso M.-N."/>
            <person name="Henrissat B."/>
            <person name="Hibbett D."/>
            <person name="Martinez A.T."/>
            <person name="Grigoriev I.V."/>
        </authorList>
    </citation>
    <scope>NUCLEOTIDE SEQUENCE</scope>
    <source>
        <strain evidence="11">MF-IS2</strain>
    </source>
</reference>
<dbReference type="AlphaFoldDB" id="A0A9P5X005"/>
<dbReference type="GO" id="GO:0005886">
    <property type="term" value="C:plasma membrane"/>
    <property type="evidence" value="ECO:0007669"/>
    <property type="project" value="TreeGrafter"/>
</dbReference>
<evidence type="ECO:0000256" key="6">
    <source>
        <dbReference type="ARBA" id="ARBA00023040"/>
    </source>
</evidence>
<comment type="similarity">
    <text evidence="2">Belongs to the G-protein coupled receptor 4 family.</text>
</comment>
<evidence type="ECO:0000256" key="1">
    <source>
        <dbReference type="ARBA" id="ARBA00004141"/>
    </source>
</evidence>
<feature type="transmembrane region" description="Helical" evidence="10">
    <location>
        <begin position="159"/>
        <end position="184"/>
    </location>
</feature>
<dbReference type="InterPro" id="IPR001546">
    <property type="entry name" value="GPCR_Pheromne_A_rcpt"/>
</dbReference>
<keyword evidence="4 10" id="KW-0812">Transmembrane</keyword>
<protein>
    <submittedName>
        <fullName evidence="11">STE3-like pheromone receptor</fullName>
    </submittedName>
</protein>
<dbReference type="EMBL" id="MU151895">
    <property type="protein sequence ID" value="KAF9441480.1"/>
    <property type="molecule type" value="Genomic_DNA"/>
</dbReference>
<dbReference type="PRINTS" id="PR00899">
    <property type="entry name" value="GPCRSTE3"/>
</dbReference>
<feature type="transmembrane region" description="Helical" evidence="10">
    <location>
        <begin position="114"/>
        <end position="134"/>
    </location>
</feature>
<dbReference type="Pfam" id="PF02076">
    <property type="entry name" value="STE3"/>
    <property type="match status" value="1"/>
</dbReference>
<keyword evidence="8 11" id="KW-0675">Receptor</keyword>
<feature type="transmembrane region" description="Helical" evidence="10">
    <location>
        <begin position="268"/>
        <end position="288"/>
    </location>
</feature>
<evidence type="ECO:0000256" key="9">
    <source>
        <dbReference type="ARBA" id="ARBA00023224"/>
    </source>
</evidence>
<feature type="transmembrane region" description="Helical" evidence="10">
    <location>
        <begin position="33"/>
        <end position="55"/>
    </location>
</feature>
<evidence type="ECO:0000256" key="4">
    <source>
        <dbReference type="ARBA" id="ARBA00022692"/>
    </source>
</evidence>
<dbReference type="PANTHER" id="PTHR28097:SF1">
    <property type="entry name" value="PHEROMONE A FACTOR RECEPTOR"/>
    <property type="match status" value="1"/>
</dbReference>
<keyword evidence="9" id="KW-0807">Transducer</keyword>
<gene>
    <name evidence="11" type="ORF">P691DRAFT_854352</name>
</gene>
<dbReference type="Proteomes" id="UP000807342">
    <property type="component" value="Unassembled WGS sequence"/>
</dbReference>
<dbReference type="CDD" id="cd14966">
    <property type="entry name" value="7tmD_STE3"/>
    <property type="match status" value="1"/>
</dbReference>
<organism evidence="11 12">
    <name type="scientific">Macrolepiota fuliginosa MF-IS2</name>
    <dbReference type="NCBI Taxonomy" id="1400762"/>
    <lineage>
        <taxon>Eukaryota</taxon>
        <taxon>Fungi</taxon>
        <taxon>Dikarya</taxon>
        <taxon>Basidiomycota</taxon>
        <taxon>Agaricomycotina</taxon>
        <taxon>Agaricomycetes</taxon>
        <taxon>Agaricomycetidae</taxon>
        <taxon>Agaricales</taxon>
        <taxon>Agaricineae</taxon>
        <taxon>Agaricaceae</taxon>
        <taxon>Macrolepiota</taxon>
    </lineage>
</organism>
<keyword evidence="12" id="KW-1185">Reference proteome</keyword>
<dbReference type="GO" id="GO:0004933">
    <property type="term" value="F:mating-type a-factor pheromone receptor activity"/>
    <property type="evidence" value="ECO:0007669"/>
    <property type="project" value="InterPro"/>
</dbReference>
<keyword evidence="3" id="KW-0589">Pheromone response</keyword>
<dbReference type="PANTHER" id="PTHR28097">
    <property type="entry name" value="PHEROMONE A FACTOR RECEPTOR"/>
    <property type="match status" value="1"/>
</dbReference>
<comment type="caution">
    <text evidence="11">The sequence shown here is derived from an EMBL/GenBank/DDBJ whole genome shotgun (WGS) entry which is preliminary data.</text>
</comment>
<keyword evidence="5 10" id="KW-1133">Transmembrane helix</keyword>
<evidence type="ECO:0000256" key="3">
    <source>
        <dbReference type="ARBA" id="ARBA00022507"/>
    </source>
</evidence>
<dbReference type="GO" id="GO:0000750">
    <property type="term" value="P:pheromone-dependent signal transduction involved in conjugation with cellular fusion"/>
    <property type="evidence" value="ECO:0007669"/>
    <property type="project" value="TreeGrafter"/>
</dbReference>
<evidence type="ECO:0000256" key="5">
    <source>
        <dbReference type="ARBA" id="ARBA00022989"/>
    </source>
</evidence>
<dbReference type="PRINTS" id="PR00900">
    <property type="entry name" value="PHEROMONEAR"/>
</dbReference>
<evidence type="ECO:0000256" key="10">
    <source>
        <dbReference type="SAM" id="Phobius"/>
    </source>
</evidence>
<feature type="transmembrane region" description="Helical" evidence="10">
    <location>
        <begin position="75"/>
        <end position="93"/>
    </location>
</feature>
<proteinExistence type="inferred from homology"/>
<keyword evidence="6" id="KW-0297">G-protein coupled receptor</keyword>
<keyword evidence="7 10" id="KW-0472">Membrane</keyword>
<feature type="transmembrane region" description="Helical" evidence="10">
    <location>
        <begin position="6"/>
        <end position="26"/>
    </location>
</feature>
<dbReference type="InterPro" id="IPR001499">
    <property type="entry name" value="GPCR_STE3"/>
</dbReference>
<sequence>MSPILYPELAPIALLSSFLLLIPLPWHWRARNVATLSIILWLFIANITYAVDAIIWKDNVALIAKVWCDITTKLIIGINFALPAACLCICVHLEHVASARPGPMFIADKRRRRTFEAILCFGLPVVFMALHYVVQGHRFDVFQGYGCRPSNYFSVPALFIIWIPPLAIATIAMVYSALALRHFLIRRLTFASILNSKSGLTTSRYVRLMLMSTFQMIWSISITIYTLSFTMQHMTLRKWTTWADVHSNFSRIDQYPIMLMPESVARGYYVGWWVIPISSWLFIAFFAFGRDAIEEYKKCGLWVRAQFLRLSPSRYGAPHKKGFVDLANPR</sequence>